<comment type="caution">
    <text evidence="1">The sequence shown here is derived from an EMBL/GenBank/DDBJ whole genome shotgun (WGS) entry which is preliminary data.</text>
</comment>
<protein>
    <submittedName>
        <fullName evidence="1">DNA sulfur modification protein DndB</fullName>
    </submittedName>
</protein>
<dbReference type="EMBL" id="JAQOSP010000027">
    <property type="protein sequence ID" value="MDJ1168612.1"/>
    <property type="molecule type" value="Genomic_DNA"/>
</dbReference>
<reference evidence="1 2" key="1">
    <citation type="submission" date="2023-01" db="EMBL/GenBank/DDBJ databases">
        <title>Novel diversity within Roseofilum (Cyanobacteria; Desertifilaceae) from marine benthic mats with descriptions of four novel species.</title>
        <authorList>
            <person name="Wang Y."/>
            <person name="Berthold D.E."/>
            <person name="Hu J."/>
            <person name="Lefler F.W."/>
            <person name="Laughinghouse H.D. IV."/>
        </authorList>
    </citation>
    <scope>NUCLEOTIDE SEQUENCE [LARGE SCALE GENOMIC DNA]</scope>
    <source>
        <strain evidence="1 2">BLCC-M154</strain>
    </source>
</reference>
<sequence length="397" mass="45405">MSTDSDHPTEELLNLDQVLGPYFAEHHEHRCYPALVLHQGNREMLQINVPADHLTTLLQAKPSTKNDPDSGKNRPEIQGHVKEIKEYIQDRVKNNKPWILGTITANVDPSQIQIIKLGRGVGIAVIPKSVKLDITDGQHRIRAIHELYFSSDYELVCNDYFPITLVLEGDLKQCQIDFRDMAKTRQLDKALLLSFGEYEGVIGITKNLIESVPMFKDKTEKIKKTPATKQKLIYTTNYIAKFVSCAFADDASKELKDYNVESSCDTLIKCCNEFFSNCSNTQYIFNMNIRDLTIEDVQKFQEYCILSKSAGLEVLGRLLYHTYDTNTNIFDSQRVGQLAQLDWSISSNLWQDNLVRLQQNPKNPSQPYRILPGRNGVKLAVDHVRQQLGWLDHTPLF</sequence>
<evidence type="ECO:0000313" key="2">
    <source>
        <dbReference type="Proteomes" id="UP001235303"/>
    </source>
</evidence>
<evidence type="ECO:0000313" key="1">
    <source>
        <dbReference type="EMBL" id="MDJ1168612.1"/>
    </source>
</evidence>
<dbReference type="InterPro" id="IPR017642">
    <property type="entry name" value="DNA_S_mod_DndB"/>
</dbReference>
<dbReference type="Pfam" id="PF14072">
    <property type="entry name" value="DndB"/>
    <property type="match status" value="1"/>
</dbReference>
<name>A0ABT7ANZ3_9CYAN</name>
<gene>
    <name evidence="1" type="ORF">PMG71_04145</name>
</gene>
<accession>A0ABT7ANZ3</accession>
<dbReference type="CDD" id="cd16412">
    <property type="entry name" value="dndB"/>
    <property type="match status" value="1"/>
</dbReference>
<organism evidence="1 2">
    <name type="scientific">Roseofilum acuticapitatum BLCC-M154</name>
    <dbReference type="NCBI Taxonomy" id="3022444"/>
    <lineage>
        <taxon>Bacteria</taxon>
        <taxon>Bacillati</taxon>
        <taxon>Cyanobacteriota</taxon>
        <taxon>Cyanophyceae</taxon>
        <taxon>Desertifilales</taxon>
        <taxon>Desertifilaceae</taxon>
        <taxon>Roseofilum</taxon>
        <taxon>Roseofilum acuticapitatum</taxon>
    </lineage>
</organism>
<dbReference type="NCBIfam" id="TIGR03187">
    <property type="entry name" value="DGQHR"/>
    <property type="match status" value="1"/>
</dbReference>
<keyword evidence="2" id="KW-1185">Reference proteome</keyword>
<proteinExistence type="predicted"/>
<dbReference type="Proteomes" id="UP001235303">
    <property type="component" value="Unassembled WGS sequence"/>
</dbReference>
<dbReference type="InterPro" id="IPR017601">
    <property type="entry name" value="DGQHR-contain_dom"/>
</dbReference>
<dbReference type="RefSeq" id="WP_283752374.1">
    <property type="nucleotide sequence ID" value="NZ_JAQOSP010000027.1"/>
</dbReference>